<evidence type="ECO:0000259" key="1">
    <source>
        <dbReference type="Pfam" id="PF01156"/>
    </source>
</evidence>
<dbReference type="KEGG" id="mmar:MODMU_2976"/>
<dbReference type="STRING" id="477641.MODMU_2976"/>
<protein>
    <submittedName>
        <fullName evidence="2">Inosine-uridine preferring nucleoside hydrolase</fullName>
    </submittedName>
</protein>
<feature type="domain" description="Inosine/uridine-preferring nucleoside hydrolase" evidence="1">
    <location>
        <begin position="48"/>
        <end position="250"/>
    </location>
</feature>
<keyword evidence="2" id="KW-0378">Hydrolase</keyword>
<organism evidence="2 3">
    <name type="scientific">Modestobacter italicus (strain DSM 44449 / CECT 9708 / BC 501)</name>
    <dbReference type="NCBI Taxonomy" id="2732864"/>
    <lineage>
        <taxon>Bacteria</taxon>
        <taxon>Bacillati</taxon>
        <taxon>Actinomycetota</taxon>
        <taxon>Actinomycetes</taxon>
        <taxon>Geodermatophilales</taxon>
        <taxon>Geodermatophilaceae</taxon>
        <taxon>Modestobacter</taxon>
    </lineage>
</organism>
<proteinExistence type="predicted"/>
<dbReference type="Pfam" id="PF01156">
    <property type="entry name" value="IU_nuc_hydro"/>
    <property type="match status" value="1"/>
</dbReference>
<dbReference type="InterPro" id="IPR036452">
    <property type="entry name" value="Ribo_hydro-like"/>
</dbReference>
<keyword evidence="3" id="KW-1185">Reference proteome</keyword>
<dbReference type="GO" id="GO:0016799">
    <property type="term" value="F:hydrolase activity, hydrolyzing N-glycosyl compounds"/>
    <property type="evidence" value="ECO:0007669"/>
    <property type="project" value="InterPro"/>
</dbReference>
<dbReference type="Proteomes" id="UP000006461">
    <property type="component" value="Chromosome"/>
</dbReference>
<name>I4EYE0_MODI5</name>
<evidence type="ECO:0000313" key="2">
    <source>
        <dbReference type="EMBL" id="CCH88403.1"/>
    </source>
</evidence>
<gene>
    <name evidence="2" type="ordered locus">MODMU_2976</name>
</gene>
<dbReference type="SUPFAM" id="SSF53590">
    <property type="entry name" value="Nucleoside hydrolase"/>
    <property type="match status" value="1"/>
</dbReference>
<accession>I4EYE0</accession>
<dbReference type="Gene3D" id="3.90.245.10">
    <property type="entry name" value="Ribonucleoside hydrolase-like"/>
    <property type="match status" value="1"/>
</dbReference>
<dbReference type="PATRIC" id="fig|477641.3.peg.2830"/>
<dbReference type="HOGENOM" id="CLU_078738_0_0_11"/>
<dbReference type="AlphaFoldDB" id="I4EYE0"/>
<reference evidence="2 3" key="1">
    <citation type="journal article" date="2012" name="J. Bacteriol.">
        <title>Genome Sequence of Radiation-Resistant Modestobacter marinus Strain BC501, a Representative Actinobacterium That Thrives on Calcareous Stone Surfaces.</title>
        <authorList>
            <person name="Normand P."/>
            <person name="Gury J."/>
            <person name="Pujic P."/>
            <person name="Chouaia B."/>
            <person name="Crotti E."/>
            <person name="Brusetti L."/>
            <person name="Daffonchio D."/>
            <person name="Vacherie B."/>
            <person name="Barbe V."/>
            <person name="Medigue C."/>
            <person name="Calteau A."/>
            <person name="Ghodhbane-Gtari F."/>
            <person name="Essoussi I."/>
            <person name="Nouioui I."/>
            <person name="Abbassi-Ghozzi I."/>
            <person name="Gtari M."/>
        </authorList>
    </citation>
    <scope>NUCLEOTIDE SEQUENCE [LARGE SCALE GENOMIC DNA]</scope>
    <source>
        <strain evidence="3">BC 501</strain>
    </source>
</reference>
<dbReference type="InterPro" id="IPR001910">
    <property type="entry name" value="Inosine/uridine_hydrolase_dom"/>
</dbReference>
<dbReference type="EMBL" id="FO203431">
    <property type="protein sequence ID" value="CCH88403.1"/>
    <property type="molecule type" value="Genomic_DNA"/>
</dbReference>
<sequence>MTRPEGVDDSANERTMHVTKDVEQSRTWRYGEFPWLPAELVRGARCRVIADNDFAGDPDDLWQLAHHLLSPSVDVRAVVSSRLNAFPGFPYADDTVGHGCSKIDELLTVMGMHADDELVVRGSETALTSDTEPIDSPAARAIVAEAMRDVQTPLYVACGGGLTEIASAYLLEPRIADRLTLVWIGGPEYPGHAEPPAGTVEPEYNLGIDPVAAAVVFNQSPLRIWQVPRNAYRQCLVADSELHSRVAGLGDFGAHLWGELQAARRELAFLGVDRAETYGMGDSPLVLLTALQSGFDPDPASSDHVVVPAPTFDDRAGMHVRDDGRPIRVYTRIDTRLMFEDMFAKFTAFARWRQAAGAAG</sequence>
<evidence type="ECO:0000313" key="3">
    <source>
        <dbReference type="Proteomes" id="UP000006461"/>
    </source>
</evidence>
<dbReference type="eggNOG" id="COG1957">
    <property type="taxonomic scope" value="Bacteria"/>
</dbReference>